<evidence type="ECO:0000313" key="3">
    <source>
        <dbReference type="Proteomes" id="UP000076532"/>
    </source>
</evidence>
<feature type="region of interest" description="Disordered" evidence="1">
    <location>
        <begin position="143"/>
        <end position="163"/>
    </location>
</feature>
<accession>A0A166A3Q7</accession>
<reference evidence="2 3" key="1">
    <citation type="journal article" date="2016" name="Mol. Biol. Evol.">
        <title>Comparative Genomics of Early-Diverging Mushroom-Forming Fungi Provides Insights into the Origins of Lignocellulose Decay Capabilities.</title>
        <authorList>
            <person name="Nagy L.G."/>
            <person name="Riley R."/>
            <person name="Tritt A."/>
            <person name="Adam C."/>
            <person name="Daum C."/>
            <person name="Floudas D."/>
            <person name="Sun H."/>
            <person name="Yadav J.S."/>
            <person name="Pangilinan J."/>
            <person name="Larsson K.H."/>
            <person name="Matsuura K."/>
            <person name="Barry K."/>
            <person name="Labutti K."/>
            <person name="Kuo R."/>
            <person name="Ohm R.A."/>
            <person name="Bhattacharya S.S."/>
            <person name="Shirouzu T."/>
            <person name="Yoshinaga Y."/>
            <person name="Martin F.M."/>
            <person name="Grigoriev I.V."/>
            <person name="Hibbett D.S."/>
        </authorList>
    </citation>
    <scope>NUCLEOTIDE SEQUENCE [LARGE SCALE GENOMIC DNA]</scope>
    <source>
        <strain evidence="2 3">CBS 109695</strain>
    </source>
</reference>
<name>A0A166A3Q7_9AGAM</name>
<protein>
    <submittedName>
        <fullName evidence="2">Uncharacterized protein</fullName>
    </submittedName>
</protein>
<evidence type="ECO:0000256" key="1">
    <source>
        <dbReference type="SAM" id="MobiDB-lite"/>
    </source>
</evidence>
<dbReference type="AlphaFoldDB" id="A0A166A3Q7"/>
<dbReference type="EMBL" id="KV417666">
    <property type="protein sequence ID" value="KZP11221.1"/>
    <property type="molecule type" value="Genomic_DNA"/>
</dbReference>
<dbReference type="Proteomes" id="UP000076532">
    <property type="component" value="Unassembled WGS sequence"/>
</dbReference>
<gene>
    <name evidence="2" type="ORF">FIBSPDRAFT_899120</name>
</gene>
<organism evidence="2 3">
    <name type="scientific">Athelia psychrophila</name>
    <dbReference type="NCBI Taxonomy" id="1759441"/>
    <lineage>
        <taxon>Eukaryota</taxon>
        <taxon>Fungi</taxon>
        <taxon>Dikarya</taxon>
        <taxon>Basidiomycota</taxon>
        <taxon>Agaricomycotina</taxon>
        <taxon>Agaricomycetes</taxon>
        <taxon>Agaricomycetidae</taxon>
        <taxon>Atheliales</taxon>
        <taxon>Atheliaceae</taxon>
        <taxon>Athelia</taxon>
    </lineage>
</organism>
<keyword evidence="3" id="KW-1185">Reference proteome</keyword>
<feature type="compositionally biased region" description="Polar residues" evidence="1">
    <location>
        <begin position="143"/>
        <end position="155"/>
    </location>
</feature>
<evidence type="ECO:0000313" key="2">
    <source>
        <dbReference type="EMBL" id="KZP11221.1"/>
    </source>
</evidence>
<proteinExistence type="predicted"/>
<sequence length="163" mass="18540">MDSRFFGNDGRRWVELGIVLPSSDYAAFESASDSQDREAACYTPGMRDWTTKHRLELGITSPELRCVRDLCASDLTHDRPVTGYWLLMVYMTRDEIRRGCMLNSHPVIEFAVCSVTGRVGRGGPWIGLYSAWAQQLYSSINSTSTKTKANHQGQRTKTEIRRR</sequence>